<keyword evidence="3" id="KW-1185">Reference proteome</keyword>
<dbReference type="AlphaFoldDB" id="A0AAP2G0L6"/>
<evidence type="ECO:0000313" key="3">
    <source>
        <dbReference type="Proteomes" id="UP001319104"/>
    </source>
</evidence>
<dbReference type="Gene3D" id="3.10.50.30">
    <property type="entry name" value="Transcription elongation factor, GreA/GreB, C-terminal domain"/>
    <property type="match status" value="1"/>
</dbReference>
<proteinExistence type="predicted"/>
<keyword evidence="2" id="KW-0251">Elongation factor</keyword>
<protein>
    <submittedName>
        <fullName evidence="2">GreA/GreB family elongation factor</fullName>
    </submittedName>
</protein>
<dbReference type="EMBL" id="JAHCMY010000001">
    <property type="protein sequence ID" value="MBS9522562.1"/>
    <property type="molecule type" value="Genomic_DNA"/>
</dbReference>
<gene>
    <name evidence="2" type="ORF">KI659_00915</name>
</gene>
<dbReference type="Proteomes" id="UP001319104">
    <property type="component" value="Unassembled WGS sequence"/>
</dbReference>
<dbReference type="RefSeq" id="WP_213943460.1">
    <property type="nucleotide sequence ID" value="NZ_JAHCMY010000001.1"/>
</dbReference>
<dbReference type="PROSITE" id="PS00830">
    <property type="entry name" value="GREAB_2"/>
    <property type="match status" value="1"/>
</dbReference>
<dbReference type="GO" id="GO:0003746">
    <property type="term" value="F:translation elongation factor activity"/>
    <property type="evidence" value="ECO:0007669"/>
    <property type="project" value="UniProtKB-KW"/>
</dbReference>
<dbReference type="GO" id="GO:0032784">
    <property type="term" value="P:regulation of DNA-templated transcription elongation"/>
    <property type="evidence" value="ECO:0007669"/>
    <property type="project" value="InterPro"/>
</dbReference>
<name>A0AAP2G0L6_9BACT</name>
<organism evidence="2 3">
    <name type="scientific">Litoribacter ruber</name>
    <dbReference type="NCBI Taxonomy" id="702568"/>
    <lineage>
        <taxon>Bacteria</taxon>
        <taxon>Pseudomonadati</taxon>
        <taxon>Bacteroidota</taxon>
        <taxon>Cytophagia</taxon>
        <taxon>Cytophagales</taxon>
        <taxon>Cyclobacteriaceae</taxon>
        <taxon>Litoribacter</taxon>
    </lineage>
</organism>
<dbReference type="SUPFAM" id="SSF54534">
    <property type="entry name" value="FKBP-like"/>
    <property type="match status" value="1"/>
</dbReference>
<accession>A0AAP2G0L6</accession>
<keyword evidence="2" id="KW-0648">Protein biosynthesis</keyword>
<dbReference type="InterPro" id="IPR036953">
    <property type="entry name" value="GreA/GreB_C_sf"/>
</dbReference>
<sequence>MQNKKQAILAALKSTLESKVSEVKSSLQALDDSGEGETKSSAGDKYETSREMINQERTKFSQVLQDLTSQLQVVNSISLESQKEKVELGALVELDGMTLIISVPFGKLDVEGEQVFAVSIKSPVAQSLLGKTTGDEVLVNKKKMTIKTLC</sequence>
<dbReference type="InterPro" id="IPR018151">
    <property type="entry name" value="TF_GreA/GreB_CS"/>
</dbReference>
<comment type="caution">
    <text evidence="2">The sequence shown here is derived from an EMBL/GenBank/DDBJ whole genome shotgun (WGS) entry which is preliminary data.</text>
</comment>
<evidence type="ECO:0000256" key="1">
    <source>
        <dbReference type="SAM" id="MobiDB-lite"/>
    </source>
</evidence>
<feature type="region of interest" description="Disordered" evidence="1">
    <location>
        <begin position="27"/>
        <end position="49"/>
    </location>
</feature>
<reference evidence="2 3" key="1">
    <citation type="submission" date="2021-05" db="EMBL/GenBank/DDBJ databases">
        <authorList>
            <person name="Zhang Z.D."/>
            <person name="Osman G."/>
        </authorList>
    </citation>
    <scope>NUCLEOTIDE SEQUENCE [LARGE SCALE GENOMIC DNA]</scope>
    <source>
        <strain evidence="2 3">KCTC 32217</strain>
    </source>
</reference>
<dbReference type="GO" id="GO:0003677">
    <property type="term" value="F:DNA binding"/>
    <property type="evidence" value="ECO:0007669"/>
    <property type="project" value="InterPro"/>
</dbReference>
<feature type="compositionally biased region" description="Basic and acidic residues" evidence="1">
    <location>
        <begin position="36"/>
        <end position="49"/>
    </location>
</feature>
<evidence type="ECO:0000313" key="2">
    <source>
        <dbReference type="EMBL" id="MBS9522562.1"/>
    </source>
</evidence>